<reference evidence="1 2" key="1">
    <citation type="submission" date="2018-03" db="EMBL/GenBank/DDBJ databases">
        <title>The draft genome of Mesorhizobium sp. 6GN-30.</title>
        <authorList>
            <person name="Liu L."/>
            <person name="Li L."/>
            <person name="Wang T."/>
            <person name="Zhang X."/>
            <person name="Liang L."/>
        </authorList>
    </citation>
    <scope>NUCLEOTIDE SEQUENCE [LARGE SCALE GENOMIC DNA]</scope>
    <source>
        <strain evidence="1 2">6GN30</strain>
    </source>
</reference>
<evidence type="ECO:0000313" key="2">
    <source>
        <dbReference type="Proteomes" id="UP000241229"/>
    </source>
</evidence>
<dbReference type="EMBL" id="PXYK01000006">
    <property type="protein sequence ID" value="PSJ62465.1"/>
    <property type="molecule type" value="Genomic_DNA"/>
</dbReference>
<accession>A0A2P7SJE0</accession>
<name>A0A2P7SJE0_9HYPH</name>
<keyword evidence="2" id="KW-1185">Reference proteome</keyword>
<dbReference type="AlphaFoldDB" id="A0A2P7SJE0"/>
<protein>
    <submittedName>
        <fullName evidence="1">Addiction module toxin RelE</fullName>
    </submittedName>
</protein>
<dbReference type="OrthoDB" id="9812066at2"/>
<dbReference type="Pfam" id="PF06296">
    <property type="entry name" value="RelE"/>
    <property type="match status" value="1"/>
</dbReference>
<dbReference type="RefSeq" id="WP_106771567.1">
    <property type="nucleotide sequence ID" value="NZ_PXYK01000006.1"/>
</dbReference>
<gene>
    <name evidence="1" type="ORF">C7I84_07590</name>
</gene>
<proteinExistence type="predicted"/>
<comment type="caution">
    <text evidence="1">The sequence shown here is derived from an EMBL/GenBank/DDBJ whole genome shotgun (WGS) entry which is preliminary data.</text>
</comment>
<dbReference type="InterPro" id="IPR009387">
    <property type="entry name" value="HigB-2"/>
</dbReference>
<sequence length="130" mass="14223">MPYLSVEFGTALPYIAKVHTVLTTPYFDREADRVGLTSEELTEIVSTIAADPLAGDLMQGTGGARKLRHAGRGFGKSGGYRTIHYFGGDDVPVFLLSVYSKGEKGNLSKQERNELAKLLPTIADSYRARR</sequence>
<evidence type="ECO:0000313" key="1">
    <source>
        <dbReference type="EMBL" id="PSJ62465.1"/>
    </source>
</evidence>
<dbReference type="Proteomes" id="UP000241229">
    <property type="component" value="Unassembled WGS sequence"/>
</dbReference>
<organism evidence="1 2">
    <name type="scientific">Kumtagia ephedrae</name>
    <dbReference type="NCBI Taxonomy" id="2116701"/>
    <lineage>
        <taxon>Bacteria</taxon>
        <taxon>Pseudomonadati</taxon>
        <taxon>Pseudomonadota</taxon>
        <taxon>Alphaproteobacteria</taxon>
        <taxon>Hyphomicrobiales</taxon>
        <taxon>Phyllobacteriaceae</taxon>
        <taxon>Kumtagia</taxon>
    </lineage>
</organism>